<comment type="caution">
    <text evidence="2">The sequence shown here is derived from an EMBL/GenBank/DDBJ whole genome shotgun (WGS) entry which is preliminary data.</text>
</comment>
<evidence type="ECO:0008006" key="4">
    <source>
        <dbReference type="Google" id="ProtNLM"/>
    </source>
</evidence>
<feature type="compositionally biased region" description="Basic and acidic residues" evidence="1">
    <location>
        <begin position="1"/>
        <end position="40"/>
    </location>
</feature>
<keyword evidence="3" id="KW-1185">Reference proteome</keyword>
<evidence type="ECO:0000256" key="1">
    <source>
        <dbReference type="SAM" id="MobiDB-lite"/>
    </source>
</evidence>
<dbReference type="RefSeq" id="WP_203224484.1">
    <property type="nucleotide sequence ID" value="NZ_JAETXL010000017.1"/>
</dbReference>
<organism evidence="2 3">
    <name type="scientific">Micromonospora fiedleri</name>
    <dbReference type="NCBI Taxonomy" id="1157498"/>
    <lineage>
        <taxon>Bacteria</taxon>
        <taxon>Bacillati</taxon>
        <taxon>Actinomycetota</taxon>
        <taxon>Actinomycetes</taxon>
        <taxon>Micromonosporales</taxon>
        <taxon>Micromonosporaceae</taxon>
        <taxon>Micromonospora</taxon>
    </lineage>
</organism>
<reference evidence="2 3" key="1">
    <citation type="submission" date="2021-01" db="EMBL/GenBank/DDBJ databases">
        <title>Genome sequencing of Micromonospora fiedleri MG-37.</title>
        <authorList>
            <person name="Moreland P.E.J."/>
            <person name="Stach J.E.M."/>
        </authorList>
    </citation>
    <scope>NUCLEOTIDE SEQUENCE [LARGE SCALE GENOMIC DNA]</scope>
    <source>
        <strain evidence="2 3">MG-37</strain>
    </source>
</reference>
<evidence type="ECO:0000313" key="2">
    <source>
        <dbReference type="EMBL" id="MBL6280268.1"/>
    </source>
</evidence>
<sequence>MSIQQDRRELERKQRAQSESARKAADLRAKEARKRVDAARADQAAGRTRSPSQAQSKRREAVRALEAANKYGRDASALEAKAAGYGTDAAKLQTKIANAEAAERQRATRQQTIAQRAAQVQQRQLAQQVALSQERIAISEQALHALSAPKAEKLRILMLGASSEGDLRVTREHTRIRRAVEAALHRDQVEIDVRLSATTQDLQDGIAKFRPHVVHFSGHGDEQLIAFEEDVDDFHSGIVVTEVISAAQKC</sequence>
<dbReference type="Proteomes" id="UP000661193">
    <property type="component" value="Unassembled WGS sequence"/>
</dbReference>
<accession>A0ABS1UX62</accession>
<evidence type="ECO:0000313" key="3">
    <source>
        <dbReference type="Proteomes" id="UP000661193"/>
    </source>
</evidence>
<dbReference type="EMBL" id="JAETXL010000017">
    <property type="protein sequence ID" value="MBL6280268.1"/>
    <property type="molecule type" value="Genomic_DNA"/>
</dbReference>
<proteinExistence type="predicted"/>
<protein>
    <recommendedName>
        <fullName evidence="4">CHAT domain-containing protein</fullName>
    </recommendedName>
</protein>
<name>A0ABS1UX62_9ACTN</name>
<feature type="region of interest" description="Disordered" evidence="1">
    <location>
        <begin position="1"/>
        <end position="60"/>
    </location>
</feature>
<gene>
    <name evidence="2" type="ORF">JMF97_29315</name>
</gene>